<dbReference type="Proteomes" id="UP001519305">
    <property type="component" value="Unassembled WGS sequence"/>
</dbReference>
<evidence type="ECO:0000256" key="4">
    <source>
        <dbReference type="ARBA" id="ARBA00023235"/>
    </source>
</evidence>
<evidence type="ECO:0000259" key="8">
    <source>
        <dbReference type="Pfam" id="PF16198"/>
    </source>
</evidence>
<keyword evidence="4 5" id="KW-0413">Isomerase</keyword>
<dbReference type="InterPro" id="IPR015225">
    <property type="entry name" value="tRNA_psdUridine_synth_fam2_C"/>
</dbReference>
<accession>A0ABS4U7S8</accession>
<dbReference type="InterPro" id="IPR020103">
    <property type="entry name" value="PsdUridine_synth_cat_dom_sf"/>
</dbReference>
<evidence type="ECO:0000259" key="7">
    <source>
        <dbReference type="Pfam" id="PF09142"/>
    </source>
</evidence>
<reference evidence="9 10" key="1">
    <citation type="submission" date="2021-03" db="EMBL/GenBank/DDBJ databases">
        <title>Sequencing the genomes of 1000 actinobacteria strains.</title>
        <authorList>
            <person name="Klenk H.-P."/>
        </authorList>
    </citation>
    <scope>NUCLEOTIDE SEQUENCE [LARGE SCALE GENOMIC DNA]</scope>
    <source>
        <strain evidence="9 10">DSM 44506</strain>
    </source>
</reference>
<dbReference type="SUPFAM" id="SSF88697">
    <property type="entry name" value="PUA domain-like"/>
    <property type="match status" value="1"/>
</dbReference>
<dbReference type="InterPro" id="IPR015947">
    <property type="entry name" value="PUA-like_sf"/>
</dbReference>
<organism evidence="9 10">
    <name type="scientific">Corynebacterium freneyi</name>
    <dbReference type="NCBI Taxonomy" id="134034"/>
    <lineage>
        <taxon>Bacteria</taxon>
        <taxon>Bacillati</taxon>
        <taxon>Actinomycetota</taxon>
        <taxon>Actinomycetes</taxon>
        <taxon>Mycobacteriales</taxon>
        <taxon>Corynebacteriaceae</taxon>
        <taxon>Corynebacterium</taxon>
    </lineage>
</organism>
<dbReference type="InterPro" id="IPR014780">
    <property type="entry name" value="tRNA_psdUridine_synth_TruB"/>
</dbReference>
<dbReference type="Gene3D" id="3.30.2350.10">
    <property type="entry name" value="Pseudouridine synthase"/>
    <property type="match status" value="1"/>
</dbReference>
<dbReference type="RefSeq" id="WP_209653164.1">
    <property type="nucleotide sequence ID" value="NZ_CP047357.1"/>
</dbReference>
<dbReference type="GO" id="GO:0160148">
    <property type="term" value="F:tRNA pseudouridine(55) synthase activity"/>
    <property type="evidence" value="ECO:0007669"/>
    <property type="project" value="UniProtKB-EC"/>
</dbReference>
<dbReference type="Gene3D" id="2.30.130.10">
    <property type="entry name" value="PUA domain"/>
    <property type="match status" value="1"/>
</dbReference>
<feature type="domain" description="Pseudouridine synthase II N-terminal" evidence="6">
    <location>
        <begin position="39"/>
        <end position="194"/>
    </location>
</feature>
<evidence type="ECO:0000313" key="10">
    <source>
        <dbReference type="Proteomes" id="UP001519305"/>
    </source>
</evidence>
<dbReference type="EMBL" id="JAGINY010000001">
    <property type="protein sequence ID" value="MBP2332717.1"/>
    <property type="molecule type" value="Genomic_DNA"/>
</dbReference>
<evidence type="ECO:0000256" key="3">
    <source>
        <dbReference type="ARBA" id="ARBA00022694"/>
    </source>
</evidence>
<comment type="caution">
    <text evidence="9">The sequence shown here is derived from an EMBL/GenBank/DDBJ whole genome shotgun (WGS) entry which is preliminary data.</text>
</comment>
<evidence type="ECO:0000256" key="5">
    <source>
        <dbReference type="HAMAP-Rule" id="MF_01080"/>
    </source>
</evidence>
<dbReference type="InterPro" id="IPR002501">
    <property type="entry name" value="PsdUridine_synth_N"/>
</dbReference>
<feature type="domain" description="tRNA pseudouridylate synthase B C-terminal" evidence="8">
    <location>
        <begin position="195"/>
        <end position="235"/>
    </location>
</feature>
<dbReference type="CDD" id="cd02573">
    <property type="entry name" value="PseudoU_synth_EcTruB"/>
    <property type="match status" value="1"/>
</dbReference>
<keyword evidence="3 5" id="KW-0819">tRNA processing</keyword>
<dbReference type="NCBIfam" id="TIGR00431">
    <property type="entry name" value="TruB"/>
    <property type="match status" value="1"/>
</dbReference>
<evidence type="ECO:0000259" key="6">
    <source>
        <dbReference type="Pfam" id="PF01509"/>
    </source>
</evidence>
<name>A0ABS4U7S8_9CORY</name>
<dbReference type="Pfam" id="PF16198">
    <property type="entry name" value="TruB_C_2"/>
    <property type="match status" value="1"/>
</dbReference>
<comment type="function">
    <text evidence="5">Responsible for synthesis of pseudouridine from uracil-55 in the psi GC loop of transfer RNAs.</text>
</comment>
<sequence length="310" mass="32756">MNASGNTRDPKVDPLADSGLVVVDKPAGMTSHDVVAKLRRMFGTRRVGHSGTLDPMATGVLVLGVNRGTRFLPHVHADAKSYDATIRLGASTVTDDAEGEVLATATPEQLAAVTDEAIMAGVAELTGDIMQRPASVSAVKIDGVRAHERMRRGEDVVLPERPVTVSLFDVHGIRRHAEWIDLDVSVDCSAGTFIRSLARDLGAGLGVGGHLTALRRTAAGPFRIEGAKTLEQLEADPTPTMSLDEACLACFPARDVTADEGVALSQGKWLEPIGMDGVQAARTPDGRVVALITESGKRAKTVFVVRPSTL</sequence>
<dbReference type="EC" id="5.4.99.25" evidence="5"/>
<dbReference type="HAMAP" id="MF_01080">
    <property type="entry name" value="TruB_bact"/>
    <property type="match status" value="1"/>
</dbReference>
<comment type="catalytic activity">
    <reaction evidence="1 5">
        <text>uridine(55) in tRNA = pseudouridine(55) in tRNA</text>
        <dbReference type="Rhea" id="RHEA:42532"/>
        <dbReference type="Rhea" id="RHEA-COMP:10101"/>
        <dbReference type="Rhea" id="RHEA-COMP:10102"/>
        <dbReference type="ChEBI" id="CHEBI:65314"/>
        <dbReference type="ChEBI" id="CHEBI:65315"/>
        <dbReference type="EC" id="5.4.99.25"/>
    </reaction>
</comment>
<proteinExistence type="inferred from homology"/>
<dbReference type="InterPro" id="IPR036974">
    <property type="entry name" value="PUA_sf"/>
</dbReference>
<dbReference type="Pfam" id="PF09142">
    <property type="entry name" value="TruB_C"/>
    <property type="match status" value="1"/>
</dbReference>
<dbReference type="SUPFAM" id="SSF55120">
    <property type="entry name" value="Pseudouridine synthase"/>
    <property type="match status" value="1"/>
</dbReference>
<dbReference type="InterPro" id="IPR032819">
    <property type="entry name" value="TruB_C"/>
</dbReference>
<keyword evidence="10" id="KW-1185">Reference proteome</keyword>
<comment type="similarity">
    <text evidence="2 5">Belongs to the pseudouridine synthase TruB family. Type 1 subfamily.</text>
</comment>
<dbReference type="PANTHER" id="PTHR13767:SF2">
    <property type="entry name" value="PSEUDOURIDYLATE SYNTHASE TRUB1"/>
    <property type="match status" value="1"/>
</dbReference>
<evidence type="ECO:0000256" key="2">
    <source>
        <dbReference type="ARBA" id="ARBA00005642"/>
    </source>
</evidence>
<evidence type="ECO:0000256" key="1">
    <source>
        <dbReference type="ARBA" id="ARBA00000385"/>
    </source>
</evidence>
<feature type="domain" description="tRNA pseudouridine synthase II TruB subfamily 2 C-terminal" evidence="7">
    <location>
        <begin position="251"/>
        <end position="306"/>
    </location>
</feature>
<dbReference type="PANTHER" id="PTHR13767">
    <property type="entry name" value="TRNA-PSEUDOURIDINE SYNTHASE"/>
    <property type="match status" value="1"/>
</dbReference>
<protein>
    <recommendedName>
        <fullName evidence="5">tRNA pseudouridine synthase B</fullName>
        <ecNumber evidence="5">5.4.99.25</ecNumber>
    </recommendedName>
    <alternativeName>
        <fullName evidence="5">tRNA pseudouridine(55) synthase</fullName>
        <shortName evidence="5">Psi55 synthase</shortName>
    </alternativeName>
    <alternativeName>
        <fullName evidence="5">tRNA pseudouridylate synthase</fullName>
    </alternativeName>
    <alternativeName>
        <fullName evidence="5">tRNA-uridine isomerase</fullName>
    </alternativeName>
</protein>
<feature type="active site" description="Nucleophile" evidence="5">
    <location>
        <position position="54"/>
    </location>
</feature>
<gene>
    <name evidence="5" type="primary">truB</name>
    <name evidence="9" type="ORF">JOF33_001416</name>
</gene>
<dbReference type="Pfam" id="PF01509">
    <property type="entry name" value="TruB_N"/>
    <property type="match status" value="1"/>
</dbReference>
<evidence type="ECO:0000313" key="9">
    <source>
        <dbReference type="EMBL" id="MBP2332717.1"/>
    </source>
</evidence>